<sequence length="178" mass="17663">MPPIPLHIDAPITPKKPTAITPQTQGIIPANPPVSDVPSTTTIASSAQRAYPPARPGAVAGPAPTGSIPAPLPVPTRTTGGEGTDGPPAPRPGDVPVSPYTPLRGGGGSGLPPPPKADEARQPHPATQMSPPTQNYAPTHSTTTATTPSRPGPTTLNLGPAASPAAGALAPGTRELGW</sequence>
<feature type="compositionally biased region" description="Polar residues" evidence="1">
    <location>
        <begin position="125"/>
        <end position="136"/>
    </location>
</feature>
<feature type="region of interest" description="Disordered" evidence="1">
    <location>
        <begin position="1"/>
        <end position="178"/>
    </location>
</feature>
<feature type="compositionally biased region" description="Polar residues" evidence="1">
    <location>
        <begin position="37"/>
        <end position="48"/>
    </location>
</feature>
<dbReference type="AlphaFoldDB" id="A0AAQ3LZT6"/>
<feature type="compositionally biased region" description="Low complexity" evidence="1">
    <location>
        <begin position="137"/>
        <end position="172"/>
    </location>
</feature>
<organism evidence="2 3">
    <name type="scientific">Acrodontium crateriforme</name>
    <dbReference type="NCBI Taxonomy" id="150365"/>
    <lineage>
        <taxon>Eukaryota</taxon>
        <taxon>Fungi</taxon>
        <taxon>Dikarya</taxon>
        <taxon>Ascomycota</taxon>
        <taxon>Pezizomycotina</taxon>
        <taxon>Dothideomycetes</taxon>
        <taxon>Dothideomycetidae</taxon>
        <taxon>Mycosphaerellales</taxon>
        <taxon>Teratosphaeriaceae</taxon>
        <taxon>Acrodontium</taxon>
    </lineage>
</organism>
<evidence type="ECO:0000256" key="1">
    <source>
        <dbReference type="SAM" id="MobiDB-lite"/>
    </source>
</evidence>
<reference evidence="2 3" key="1">
    <citation type="submission" date="2023-11" db="EMBL/GenBank/DDBJ databases">
        <title>An acidophilic fungus is an integral part of prey digestion in a carnivorous sundew plant.</title>
        <authorList>
            <person name="Tsai I.J."/>
        </authorList>
    </citation>
    <scope>NUCLEOTIDE SEQUENCE [LARGE SCALE GENOMIC DNA]</scope>
    <source>
        <strain evidence="2">169a</strain>
    </source>
</reference>
<dbReference type="EMBL" id="CP138581">
    <property type="protein sequence ID" value="WPG98401.1"/>
    <property type="molecule type" value="Genomic_DNA"/>
</dbReference>
<proteinExistence type="predicted"/>
<accession>A0AAQ3LZT6</accession>
<name>A0AAQ3LZT6_9PEZI</name>
<protein>
    <submittedName>
        <fullName evidence="2">Uncharacterized protein</fullName>
    </submittedName>
</protein>
<evidence type="ECO:0000313" key="2">
    <source>
        <dbReference type="EMBL" id="WPG98401.1"/>
    </source>
</evidence>
<gene>
    <name evidence="2" type="ORF">R9X50_00119100</name>
</gene>
<feature type="compositionally biased region" description="Low complexity" evidence="1">
    <location>
        <begin position="10"/>
        <end position="25"/>
    </location>
</feature>
<feature type="compositionally biased region" description="Low complexity" evidence="1">
    <location>
        <begin position="49"/>
        <end position="64"/>
    </location>
</feature>
<dbReference type="Proteomes" id="UP001303373">
    <property type="component" value="Chromosome 2"/>
</dbReference>
<evidence type="ECO:0000313" key="3">
    <source>
        <dbReference type="Proteomes" id="UP001303373"/>
    </source>
</evidence>
<keyword evidence="3" id="KW-1185">Reference proteome</keyword>